<dbReference type="GO" id="GO:0016829">
    <property type="term" value="F:lyase activity"/>
    <property type="evidence" value="ECO:0007669"/>
    <property type="project" value="UniProtKB-KW"/>
</dbReference>
<sequence>MTNNILDYGADPNGVTDSRSALNAAISDNSSDTIYIPKGVYLIGQNITILSNKKLIFDRNARLKPAAGIGMEINGTWDANPDDHIFDLSIGGSITGNCKIDEIYPEWFGAKGDGVADDLIPIKTAINLAVNSKKITLDGGYALTIPVILQPKRYRVTDTIYITKSANAITSMTGRATQLLIKGSGISSSIELDKQNGTLLDMWNTSVCFKDVGLWAVKGGATVMKLGKNDPVNLYELRQSRFVNVFFRGNVNLEVERIFDSSFYDCFFAISGDSGVAINLTKPTIDNHNNVNLRRCHFEVSANNCTWIKARGDSVRTDGYHHGFNFDGCHFETRSYTTTILDLDTVNSFAFYRCQMTQNGRSDGSDTVSSAVSLIKLNNVAGISFDTCGISRQNDVSTAPLLVKASGVCNAVTFRNVISATCGDKTGGRKNFIDDSQCTTKRGIRLDNCMLTTFGNKSSNDERLYLSAGSNNRDWQLFDDTSRANRNLMVGYTSNSAVDLIPFADAPFGFSSAGQFFSKFGYSGLTTNVANGSTYSYALPGEINANKRGIYMFALDTNTGLEWGIVVSTGSNLVTMILGSNVENGGNVEPNVTGKLNIWCGANGTINFKNLYGSNRDLVVIPFTFGKVFT</sequence>
<dbReference type="InterPro" id="IPR024535">
    <property type="entry name" value="RHGA/B-epi-like_pectate_lyase"/>
</dbReference>
<dbReference type="Gene3D" id="2.160.20.10">
    <property type="entry name" value="Single-stranded right-handed beta-helix, Pectin lyase-like"/>
    <property type="match status" value="2"/>
</dbReference>
<dbReference type="SUPFAM" id="SSF51126">
    <property type="entry name" value="Pectin lyase-like"/>
    <property type="match status" value="2"/>
</dbReference>
<gene>
    <name evidence="2" type="ORF">SAMN05661091_4159</name>
</gene>
<keyword evidence="3" id="KW-1185">Reference proteome</keyword>
<name>A0A1X7HKC1_9BACL</name>
<dbReference type="Pfam" id="PF12708">
    <property type="entry name" value="Pect-lyase_RHGA_epim"/>
    <property type="match status" value="1"/>
</dbReference>
<reference evidence="2 3" key="1">
    <citation type="submission" date="2017-04" db="EMBL/GenBank/DDBJ databases">
        <authorList>
            <person name="Afonso C.L."/>
            <person name="Miller P.J."/>
            <person name="Scott M.A."/>
            <person name="Spackman E."/>
            <person name="Goraichik I."/>
            <person name="Dimitrov K.M."/>
            <person name="Suarez D.L."/>
            <person name="Swayne D.E."/>
        </authorList>
    </citation>
    <scope>NUCLEOTIDE SEQUENCE [LARGE SCALE GENOMIC DNA]</scope>
    <source>
        <strain evidence="2 3">N3/975</strain>
    </source>
</reference>
<dbReference type="EMBL" id="LT840184">
    <property type="protein sequence ID" value="SMF88183.1"/>
    <property type="molecule type" value="Genomic_DNA"/>
</dbReference>
<dbReference type="InterPro" id="IPR012334">
    <property type="entry name" value="Pectin_lyas_fold"/>
</dbReference>
<accession>A0A1X7HKC1</accession>
<evidence type="ECO:0000259" key="1">
    <source>
        <dbReference type="Pfam" id="PF12708"/>
    </source>
</evidence>
<dbReference type="InterPro" id="IPR011050">
    <property type="entry name" value="Pectin_lyase_fold/virulence"/>
</dbReference>
<evidence type="ECO:0000313" key="2">
    <source>
        <dbReference type="EMBL" id="SMF88183.1"/>
    </source>
</evidence>
<feature type="domain" description="Rhamnogalacturonase A/B/Epimerase-like pectate lyase" evidence="1">
    <location>
        <begin position="4"/>
        <end position="58"/>
    </location>
</feature>
<protein>
    <submittedName>
        <fullName evidence="2">Pectate lyase superfamily protein</fullName>
    </submittedName>
</protein>
<dbReference type="RefSeq" id="WP_208914926.1">
    <property type="nucleotide sequence ID" value="NZ_LT840184.1"/>
</dbReference>
<evidence type="ECO:0000313" key="3">
    <source>
        <dbReference type="Proteomes" id="UP000192940"/>
    </source>
</evidence>
<dbReference type="Proteomes" id="UP000192940">
    <property type="component" value="Chromosome I"/>
</dbReference>
<keyword evidence="2" id="KW-0456">Lyase</keyword>
<dbReference type="AlphaFoldDB" id="A0A1X7HKC1"/>
<proteinExistence type="predicted"/>
<organism evidence="2 3">
    <name type="scientific">Paenibacillus uliginis N3/975</name>
    <dbReference type="NCBI Taxonomy" id="1313296"/>
    <lineage>
        <taxon>Bacteria</taxon>
        <taxon>Bacillati</taxon>
        <taxon>Bacillota</taxon>
        <taxon>Bacilli</taxon>
        <taxon>Bacillales</taxon>
        <taxon>Paenibacillaceae</taxon>
        <taxon>Paenibacillus</taxon>
    </lineage>
</organism>